<dbReference type="NCBIfam" id="NF003673">
    <property type="entry name" value="PRK05298.1"/>
    <property type="match status" value="1"/>
</dbReference>
<comment type="domain">
    <text evidence="13">The beta-hairpin motif is involved in DNA binding.</text>
</comment>
<feature type="domain" description="Helicase C-terminal" evidence="18">
    <location>
        <begin position="431"/>
        <end position="594"/>
    </location>
</feature>
<feature type="short sequence motif" description="Beta-hairpin" evidence="13">
    <location>
        <begin position="92"/>
        <end position="115"/>
    </location>
</feature>
<comment type="subunit">
    <text evidence="11 13 14">Forms a heterotetramer with UvrA during the search for lesions. Interacts with UvrC in an incision complex.</text>
</comment>
<evidence type="ECO:0000256" key="11">
    <source>
        <dbReference type="ARBA" id="ARBA00026033"/>
    </source>
</evidence>
<dbReference type="Pfam" id="PF02151">
    <property type="entry name" value="UVR"/>
    <property type="match status" value="1"/>
</dbReference>
<keyword evidence="10 13" id="KW-0742">SOS response</keyword>
<name>A0A062Y304_9BACT</name>
<keyword evidence="6 13" id="KW-0228">DNA excision</keyword>
<keyword evidence="15" id="KW-0175">Coiled coil</keyword>
<dbReference type="GO" id="GO:0009432">
    <property type="term" value="P:SOS response"/>
    <property type="evidence" value="ECO:0007669"/>
    <property type="project" value="UniProtKB-UniRule"/>
</dbReference>
<dbReference type="GO" id="GO:0009381">
    <property type="term" value="F:excinuclease ABC activity"/>
    <property type="evidence" value="ECO:0007669"/>
    <property type="project" value="UniProtKB-UniRule"/>
</dbReference>
<dbReference type="NCBIfam" id="TIGR00631">
    <property type="entry name" value="uvrb"/>
    <property type="match status" value="1"/>
</dbReference>
<evidence type="ECO:0000256" key="9">
    <source>
        <dbReference type="ARBA" id="ARBA00023204"/>
    </source>
</evidence>
<dbReference type="GO" id="GO:0009380">
    <property type="term" value="C:excinuclease repair complex"/>
    <property type="evidence" value="ECO:0007669"/>
    <property type="project" value="InterPro"/>
</dbReference>
<dbReference type="InterPro" id="IPR036876">
    <property type="entry name" value="UVR_dom_sf"/>
</dbReference>
<keyword evidence="7 13" id="KW-0067">ATP-binding</keyword>
<dbReference type="GO" id="GO:0003677">
    <property type="term" value="F:DNA binding"/>
    <property type="evidence" value="ECO:0007669"/>
    <property type="project" value="UniProtKB-UniRule"/>
</dbReference>
<dbReference type="PANTHER" id="PTHR24029:SF0">
    <property type="entry name" value="UVRABC SYSTEM PROTEIN B"/>
    <property type="match status" value="1"/>
</dbReference>
<dbReference type="PROSITE" id="PS51194">
    <property type="entry name" value="HELICASE_CTER"/>
    <property type="match status" value="1"/>
</dbReference>
<organism evidence="19 20">
    <name type="scientific">Thermoanaerobaculum aquaticum</name>
    <dbReference type="NCBI Taxonomy" id="1312852"/>
    <lineage>
        <taxon>Bacteria</taxon>
        <taxon>Pseudomonadati</taxon>
        <taxon>Acidobacteriota</taxon>
        <taxon>Thermoanaerobaculia</taxon>
        <taxon>Thermoanaerobaculales</taxon>
        <taxon>Thermoanaerobaculaceae</taxon>
        <taxon>Thermoanaerobaculum</taxon>
    </lineage>
</organism>
<evidence type="ECO:0000256" key="6">
    <source>
        <dbReference type="ARBA" id="ARBA00022769"/>
    </source>
</evidence>
<dbReference type="SUPFAM" id="SSF52540">
    <property type="entry name" value="P-loop containing nucleoside triphosphate hydrolases"/>
    <property type="match status" value="2"/>
</dbReference>
<dbReference type="InterPro" id="IPR041471">
    <property type="entry name" value="UvrB_inter"/>
</dbReference>
<evidence type="ECO:0000256" key="2">
    <source>
        <dbReference type="ARBA" id="ARBA00008533"/>
    </source>
</evidence>
<evidence type="ECO:0000256" key="15">
    <source>
        <dbReference type="SAM" id="Coils"/>
    </source>
</evidence>
<gene>
    <name evidence="13" type="primary">uvrB</name>
    <name evidence="19" type="ORF">EG19_09100</name>
</gene>
<keyword evidence="20" id="KW-1185">Reference proteome</keyword>
<keyword evidence="8 13" id="KW-0267">Excision nuclease</keyword>
<evidence type="ECO:0000256" key="4">
    <source>
        <dbReference type="ARBA" id="ARBA00022741"/>
    </source>
</evidence>
<dbReference type="GO" id="GO:0016887">
    <property type="term" value="F:ATP hydrolysis activity"/>
    <property type="evidence" value="ECO:0007669"/>
    <property type="project" value="InterPro"/>
</dbReference>
<dbReference type="GO" id="GO:0005737">
    <property type="term" value="C:cytoplasm"/>
    <property type="evidence" value="ECO:0007669"/>
    <property type="project" value="UniProtKB-SubCell"/>
</dbReference>
<dbReference type="Pfam" id="PF04851">
    <property type="entry name" value="ResIII"/>
    <property type="match status" value="1"/>
</dbReference>
<dbReference type="GO" id="GO:0006289">
    <property type="term" value="P:nucleotide-excision repair"/>
    <property type="evidence" value="ECO:0007669"/>
    <property type="project" value="UniProtKB-UniRule"/>
</dbReference>
<comment type="similarity">
    <text evidence="2 13 14">Belongs to the UvrB family.</text>
</comment>
<evidence type="ECO:0000256" key="10">
    <source>
        <dbReference type="ARBA" id="ARBA00023236"/>
    </source>
</evidence>
<dbReference type="SMART" id="SM00490">
    <property type="entry name" value="HELICc"/>
    <property type="match status" value="1"/>
</dbReference>
<dbReference type="Pfam" id="PF17757">
    <property type="entry name" value="UvrB_inter"/>
    <property type="match status" value="1"/>
</dbReference>
<dbReference type="Gene3D" id="4.10.860.10">
    <property type="entry name" value="UVR domain"/>
    <property type="match status" value="1"/>
</dbReference>
<evidence type="ECO:0000256" key="5">
    <source>
        <dbReference type="ARBA" id="ARBA00022763"/>
    </source>
</evidence>
<keyword evidence="4 13" id="KW-0547">Nucleotide-binding</keyword>
<protein>
    <recommendedName>
        <fullName evidence="12 13">UvrABC system protein B</fullName>
        <shortName evidence="13">Protein UvrB</shortName>
    </recommendedName>
    <alternativeName>
        <fullName evidence="13">Excinuclease ABC subunit B</fullName>
    </alternativeName>
</protein>
<dbReference type="SUPFAM" id="SSF46600">
    <property type="entry name" value="C-terminal UvrC-binding domain of UvrB"/>
    <property type="match status" value="1"/>
</dbReference>
<comment type="caution">
    <text evidence="19">The sequence shown here is derived from an EMBL/GenBank/DDBJ whole genome shotgun (WGS) entry which is preliminary data.</text>
</comment>
<dbReference type="STRING" id="1312852.EG19_09100"/>
<evidence type="ECO:0000256" key="13">
    <source>
        <dbReference type="HAMAP-Rule" id="MF_00204"/>
    </source>
</evidence>
<dbReference type="SMART" id="SM00487">
    <property type="entry name" value="DEXDc"/>
    <property type="match status" value="1"/>
</dbReference>
<keyword evidence="9 13" id="KW-0234">DNA repair</keyword>
<feature type="binding site" evidence="13">
    <location>
        <begin position="39"/>
        <end position="46"/>
    </location>
    <ligand>
        <name>ATP</name>
        <dbReference type="ChEBI" id="CHEBI:30616"/>
    </ligand>
</feature>
<evidence type="ECO:0000256" key="3">
    <source>
        <dbReference type="ARBA" id="ARBA00022490"/>
    </source>
</evidence>
<evidence type="ECO:0000256" key="7">
    <source>
        <dbReference type="ARBA" id="ARBA00022840"/>
    </source>
</evidence>
<dbReference type="Pfam" id="PF00271">
    <property type="entry name" value="Helicase_C"/>
    <property type="match status" value="1"/>
</dbReference>
<evidence type="ECO:0000256" key="8">
    <source>
        <dbReference type="ARBA" id="ARBA00022881"/>
    </source>
</evidence>
<dbReference type="CDD" id="cd17916">
    <property type="entry name" value="DEXHc_UvrB"/>
    <property type="match status" value="1"/>
</dbReference>
<dbReference type="PANTHER" id="PTHR24029">
    <property type="entry name" value="UVRABC SYSTEM PROTEIN B"/>
    <property type="match status" value="1"/>
</dbReference>
<dbReference type="HAMAP" id="MF_00204">
    <property type="entry name" value="UvrB"/>
    <property type="match status" value="1"/>
</dbReference>
<dbReference type="GO" id="GO:0005524">
    <property type="term" value="F:ATP binding"/>
    <property type="evidence" value="ECO:0007669"/>
    <property type="project" value="UniProtKB-UniRule"/>
</dbReference>
<dbReference type="PROSITE" id="PS51192">
    <property type="entry name" value="HELICASE_ATP_BIND_1"/>
    <property type="match status" value="1"/>
</dbReference>
<reference evidence="19 20" key="1">
    <citation type="submission" date="2014-04" db="EMBL/GenBank/DDBJ databases">
        <title>The Genome Sequence of Thermoanaerobaculum aquaticum MP-01, The First Cultivated Group 23 Acidobacterium.</title>
        <authorList>
            <person name="Stamps B.W."/>
            <person name="Losey N.A."/>
            <person name="Lawson P.A."/>
            <person name="Stevenson B.S."/>
        </authorList>
    </citation>
    <scope>NUCLEOTIDE SEQUENCE [LARGE SCALE GENOMIC DNA]</scope>
    <source>
        <strain evidence="19 20">MP-01</strain>
    </source>
</reference>
<dbReference type="AlphaFoldDB" id="A0A062Y304"/>
<dbReference type="InterPro" id="IPR014001">
    <property type="entry name" value="Helicase_ATP-bd"/>
</dbReference>
<evidence type="ECO:0000256" key="1">
    <source>
        <dbReference type="ARBA" id="ARBA00004496"/>
    </source>
</evidence>
<evidence type="ECO:0000313" key="20">
    <source>
        <dbReference type="Proteomes" id="UP000027284"/>
    </source>
</evidence>
<keyword evidence="3 13" id="KW-0963">Cytoplasm</keyword>
<dbReference type="PROSITE" id="PS50151">
    <property type="entry name" value="UVR"/>
    <property type="match status" value="1"/>
</dbReference>
<keyword evidence="5 13" id="KW-0227">DNA damage</keyword>
<dbReference type="InterPro" id="IPR024759">
    <property type="entry name" value="UvrB_YAD/RRR_dom"/>
</dbReference>
<dbReference type="RefSeq" id="WP_038046689.1">
    <property type="nucleotide sequence ID" value="NZ_JMFG01000004.1"/>
</dbReference>
<dbReference type="InterPro" id="IPR027417">
    <property type="entry name" value="P-loop_NTPase"/>
</dbReference>
<feature type="coiled-coil region" evidence="15">
    <location>
        <begin position="623"/>
        <end position="662"/>
    </location>
</feature>
<evidence type="ECO:0000313" key="19">
    <source>
        <dbReference type="EMBL" id="KDA54796.1"/>
    </source>
</evidence>
<dbReference type="InterPro" id="IPR004807">
    <property type="entry name" value="UvrB"/>
</dbReference>
<dbReference type="Pfam" id="PF12344">
    <property type="entry name" value="UvrB"/>
    <property type="match status" value="1"/>
</dbReference>
<comment type="subcellular location">
    <subcellularLocation>
        <location evidence="1 13 14">Cytoplasm</location>
    </subcellularLocation>
</comment>
<evidence type="ECO:0000256" key="12">
    <source>
        <dbReference type="ARBA" id="ARBA00029504"/>
    </source>
</evidence>
<accession>A0A062Y304</accession>
<evidence type="ECO:0000259" key="17">
    <source>
        <dbReference type="PROSITE" id="PS51192"/>
    </source>
</evidence>
<evidence type="ECO:0000256" key="14">
    <source>
        <dbReference type="RuleBase" id="RU003587"/>
    </source>
</evidence>
<feature type="domain" description="Helicase ATP-binding" evidence="17">
    <location>
        <begin position="26"/>
        <end position="183"/>
    </location>
</feature>
<dbReference type="InterPro" id="IPR001943">
    <property type="entry name" value="UVR_dom"/>
</dbReference>
<dbReference type="CDD" id="cd18790">
    <property type="entry name" value="SF2_C_UvrB"/>
    <property type="match status" value="1"/>
</dbReference>
<feature type="domain" description="UVR" evidence="16">
    <location>
        <begin position="627"/>
        <end position="662"/>
    </location>
</feature>
<dbReference type="InterPro" id="IPR001650">
    <property type="entry name" value="Helicase_C-like"/>
</dbReference>
<sequence length="667" mass="75662">MSKPFRLVAPFAPAGDQAQAIAKLVEGFRQGLFAQTLLGVTGSGKTFTMAKVIEALNRPTLVLSHNKTLAAQLYQEFKGFFPENAVEYFVSYYDYYQPEAYVPATDTYIEKETSINEEIDRLRLSATRSLFERRDVLIVASVSCIYGLGDPAAYYGMLLLLEPSTAPGMEPVLRQLVAMQYERTQLDLVPGAFRVRGDVLEIYPPYEDHAIRVEFWDREIERISRIDPLRGVVLEDVEDRLPIYPASHYVTTRDILQQAIADIKAELDERVAELKAAGKLLEAQRLSQRTLFDLDMLSELGYCPGIENYSRHLTRRKPGEPPPTLLDYFPSDWLLIVDESHVTIPQVRGMYHGDRSRKETLVEFGFRLPSALDNRPLTFEEFMSRLHQVLFVSATPGEWEIQVSNGVVVEQLIRPTGLLDPVVEVRPAQGQVDDVIARIRERVAAGERVLVTTLTKRLAEDLTQYLSELGIRARYLHSEIDTLERTAILADLRRGVFDVLVGINLLREGLDLPEVSLVAILDADKEGYLRSHTALIQTIGRAARNVNGTAILYADTITESMRKAIEETRRRRAIQEAYNREHGIEPRTIIKDIANPLVQMANLDYHDALTQPPRVGELEVLDEKSLTKTIAELEKQMKAAAKRLEFEEAARLRDRIKELRALQVYKT</sequence>
<proteinExistence type="inferred from homology"/>
<dbReference type="EMBL" id="JMFG01000004">
    <property type="protein sequence ID" value="KDA54796.1"/>
    <property type="molecule type" value="Genomic_DNA"/>
</dbReference>
<evidence type="ECO:0000259" key="18">
    <source>
        <dbReference type="PROSITE" id="PS51194"/>
    </source>
</evidence>
<dbReference type="Proteomes" id="UP000027284">
    <property type="component" value="Unassembled WGS sequence"/>
</dbReference>
<comment type="function">
    <text evidence="13">The UvrABC repair system catalyzes the recognition and processing of DNA lesions. A damage recognition complex composed of 2 UvrA and 2 UvrB subunits scans DNA for abnormalities. Upon binding of the UvrA(2)B(2) complex to a putative damaged site, the DNA wraps around one UvrB monomer. DNA wrap is dependent on ATP binding by UvrB and probably causes local melting of the DNA helix, facilitating insertion of UvrB beta-hairpin between the DNA strands. Then UvrB probes one DNA strand for the presence of a lesion. If a lesion is found the UvrA subunits dissociate and the UvrB-DNA preincision complex is formed. This complex is subsequently bound by UvrC and the second UvrB is released. If no lesion is found, the DNA wraps around the other UvrB subunit that will check the other stand for damage.</text>
</comment>
<dbReference type="InterPro" id="IPR006935">
    <property type="entry name" value="Helicase/UvrB_N"/>
</dbReference>
<dbReference type="Gene3D" id="3.40.50.300">
    <property type="entry name" value="P-loop containing nucleotide triphosphate hydrolases"/>
    <property type="match status" value="3"/>
</dbReference>
<evidence type="ECO:0000259" key="16">
    <source>
        <dbReference type="PROSITE" id="PS50151"/>
    </source>
</evidence>
<dbReference type="OrthoDB" id="9806651at2"/>